<dbReference type="Proteomes" id="UP001209878">
    <property type="component" value="Unassembled WGS sequence"/>
</dbReference>
<sequence length="41" mass="4519">MRYFLGIICSVPYCVWVAFLRVNLGRCSCPGSIHWGGGRGS</sequence>
<dbReference type="AlphaFoldDB" id="A0AAD9P0K0"/>
<dbReference type="EMBL" id="JAODUO010000217">
    <property type="protein sequence ID" value="KAK2185953.1"/>
    <property type="molecule type" value="Genomic_DNA"/>
</dbReference>
<accession>A0AAD9P0K0</accession>
<protein>
    <submittedName>
        <fullName evidence="1">Uncharacterized protein</fullName>
    </submittedName>
</protein>
<name>A0AAD9P0K0_RIDPI</name>
<comment type="caution">
    <text evidence="1">The sequence shown here is derived from an EMBL/GenBank/DDBJ whole genome shotgun (WGS) entry which is preliminary data.</text>
</comment>
<gene>
    <name evidence="1" type="ORF">NP493_218g04033</name>
</gene>
<reference evidence="1" key="1">
    <citation type="journal article" date="2023" name="Mol. Biol. Evol.">
        <title>Third-Generation Sequencing Reveals the Adaptive Role of the Epigenome in Three Deep-Sea Polychaetes.</title>
        <authorList>
            <person name="Perez M."/>
            <person name="Aroh O."/>
            <person name="Sun Y."/>
            <person name="Lan Y."/>
            <person name="Juniper S.K."/>
            <person name="Young C.R."/>
            <person name="Angers B."/>
            <person name="Qian P.Y."/>
        </authorList>
    </citation>
    <scope>NUCLEOTIDE SEQUENCE</scope>
    <source>
        <strain evidence="1">R07B-5</strain>
    </source>
</reference>
<organism evidence="1 2">
    <name type="scientific">Ridgeia piscesae</name>
    <name type="common">Tubeworm</name>
    <dbReference type="NCBI Taxonomy" id="27915"/>
    <lineage>
        <taxon>Eukaryota</taxon>
        <taxon>Metazoa</taxon>
        <taxon>Spiralia</taxon>
        <taxon>Lophotrochozoa</taxon>
        <taxon>Annelida</taxon>
        <taxon>Polychaeta</taxon>
        <taxon>Sedentaria</taxon>
        <taxon>Canalipalpata</taxon>
        <taxon>Sabellida</taxon>
        <taxon>Siboglinidae</taxon>
        <taxon>Ridgeia</taxon>
    </lineage>
</organism>
<keyword evidence="2" id="KW-1185">Reference proteome</keyword>
<evidence type="ECO:0000313" key="1">
    <source>
        <dbReference type="EMBL" id="KAK2185953.1"/>
    </source>
</evidence>
<evidence type="ECO:0000313" key="2">
    <source>
        <dbReference type="Proteomes" id="UP001209878"/>
    </source>
</evidence>
<proteinExistence type="predicted"/>